<feature type="domain" description="Peptidase M20 dimerisation" evidence="2">
    <location>
        <begin position="180"/>
        <end position="272"/>
    </location>
</feature>
<dbReference type="GO" id="GO:0046872">
    <property type="term" value="F:metal ion binding"/>
    <property type="evidence" value="ECO:0007669"/>
    <property type="project" value="UniProtKB-KW"/>
</dbReference>
<keyword evidence="4" id="KW-1185">Reference proteome</keyword>
<dbReference type="GO" id="GO:0016787">
    <property type="term" value="F:hydrolase activity"/>
    <property type="evidence" value="ECO:0007669"/>
    <property type="project" value="UniProtKB-KW"/>
</dbReference>
<dbReference type="Pfam" id="PF01546">
    <property type="entry name" value="Peptidase_M20"/>
    <property type="match status" value="1"/>
</dbReference>
<keyword evidence="3" id="KW-0378">Hydrolase</keyword>
<reference evidence="3 4" key="1">
    <citation type="submission" date="2018-10" db="EMBL/GenBank/DDBJ databases">
        <title>Phylogenomics of Brevibacillus.</title>
        <authorList>
            <person name="Dunlap C."/>
        </authorList>
    </citation>
    <scope>NUCLEOTIDE SEQUENCE [LARGE SCALE GENOMIC DNA]</scope>
    <source>
        <strain evidence="3 4">JCM 12215</strain>
    </source>
</reference>
<gene>
    <name evidence="3" type="ORF">EDM52_21620</name>
</gene>
<dbReference type="Gene3D" id="3.30.70.360">
    <property type="match status" value="1"/>
</dbReference>
<feature type="binding site" evidence="1">
    <location>
        <position position="98"/>
    </location>
    <ligand>
        <name>Mn(2+)</name>
        <dbReference type="ChEBI" id="CHEBI:29035"/>
        <label>2</label>
    </ligand>
</feature>
<dbReference type="PANTHER" id="PTHR11014:SF122">
    <property type="entry name" value="AMIDOHYDROLASE AMHX"/>
    <property type="match status" value="1"/>
</dbReference>
<dbReference type="InterPro" id="IPR036264">
    <property type="entry name" value="Bact_exopeptidase_dim_dom"/>
</dbReference>
<feature type="binding site" evidence="1">
    <location>
        <position position="132"/>
    </location>
    <ligand>
        <name>Mn(2+)</name>
        <dbReference type="ChEBI" id="CHEBI:29035"/>
        <label>2</label>
    </ligand>
</feature>
<keyword evidence="1" id="KW-0464">Manganese</keyword>
<feature type="binding site" evidence="1">
    <location>
        <position position="96"/>
    </location>
    <ligand>
        <name>Mn(2+)</name>
        <dbReference type="ChEBI" id="CHEBI:29035"/>
        <label>2</label>
    </ligand>
</feature>
<evidence type="ECO:0000313" key="4">
    <source>
        <dbReference type="Proteomes" id="UP000282028"/>
    </source>
</evidence>
<dbReference type="Pfam" id="PF07687">
    <property type="entry name" value="M20_dimer"/>
    <property type="match status" value="1"/>
</dbReference>
<dbReference type="InterPro" id="IPR011650">
    <property type="entry name" value="Peptidase_M20_dimer"/>
</dbReference>
<dbReference type="OrthoDB" id="9776731at2"/>
<dbReference type="SUPFAM" id="SSF53187">
    <property type="entry name" value="Zn-dependent exopeptidases"/>
    <property type="match status" value="1"/>
</dbReference>
<evidence type="ECO:0000259" key="2">
    <source>
        <dbReference type="Pfam" id="PF07687"/>
    </source>
</evidence>
<dbReference type="InterPro" id="IPR002933">
    <property type="entry name" value="Peptidase_M20"/>
</dbReference>
<dbReference type="SUPFAM" id="SSF55031">
    <property type="entry name" value="Bacterial exopeptidase dimerisation domain"/>
    <property type="match status" value="1"/>
</dbReference>
<dbReference type="EMBL" id="RHHR01000048">
    <property type="protein sequence ID" value="RNB68023.1"/>
    <property type="molecule type" value="Genomic_DNA"/>
</dbReference>
<feature type="binding site" evidence="1">
    <location>
        <position position="156"/>
    </location>
    <ligand>
        <name>Mn(2+)</name>
        <dbReference type="ChEBI" id="CHEBI:29035"/>
        <label>2</label>
    </ligand>
</feature>
<evidence type="ECO:0000313" key="3">
    <source>
        <dbReference type="EMBL" id="RNB68023.1"/>
    </source>
</evidence>
<sequence>MNHMIYADEVIRRRNEIFKTYEELNSFAEPSWKEEKTSNYIARFLQEKGLYVRTYEDHYGLIAEIPGQIADVVALRADMDALLQEVDGIEQACHSCGHDAHSTMVMHVAGILAESKIQPYRTIRFIFQPAEETAEGALQMIKDGALDKVNFLFGVHLRPWNELPIRKASPVIIHGSALTIEGQIQGVQAHAARPLEGKNPIESVSLLQQLLGNMRLQTSQNYSVVMTQLKAGGMASNVIPEIAHFTLDIRAATNELLDELKHEIASLFEHVAEIRKTPITWNSSGFAPAAKPNPQAIAILESAIIEILGKESLVDTCISKGAEDFHFYTWSLPHLQATMLGLGCDLKPGLHHPKMTFSRESLVYGTQILLYAIWQAAN</sequence>
<name>A0A3M8BXG2_9BACL</name>
<organism evidence="3 4">
    <name type="scientific">Brevibacillus invocatus</name>
    <dbReference type="NCBI Taxonomy" id="173959"/>
    <lineage>
        <taxon>Bacteria</taxon>
        <taxon>Bacillati</taxon>
        <taxon>Bacillota</taxon>
        <taxon>Bacilli</taxon>
        <taxon>Bacillales</taxon>
        <taxon>Paenibacillaceae</taxon>
        <taxon>Brevibacillus</taxon>
    </lineage>
</organism>
<dbReference type="PANTHER" id="PTHR11014">
    <property type="entry name" value="PEPTIDASE M20 FAMILY MEMBER"/>
    <property type="match status" value="1"/>
</dbReference>
<keyword evidence="1" id="KW-0479">Metal-binding</keyword>
<dbReference type="Proteomes" id="UP000282028">
    <property type="component" value="Unassembled WGS sequence"/>
</dbReference>
<dbReference type="InterPro" id="IPR017439">
    <property type="entry name" value="Amidohydrolase"/>
</dbReference>
<dbReference type="PIRSF" id="PIRSF005962">
    <property type="entry name" value="Pept_M20D_amidohydro"/>
    <property type="match status" value="1"/>
</dbReference>
<comment type="cofactor">
    <cofactor evidence="1">
        <name>Mn(2+)</name>
        <dbReference type="ChEBI" id="CHEBI:29035"/>
    </cofactor>
    <text evidence="1">The Mn(2+) ion enhances activity.</text>
</comment>
<comment type="caution">
    <text evidence="3">The sequence shown here is derived from an EMBL/GenBank/DDBJ whole genome shotgun (WGS) entry which is preliminary data.</text>
</comment>
<dbReference type="NCBIfam" id="TIGR01891">
    <property type="entry name" value="amidohydrolases"/>
    <property type="match status" value="1"/>
</dbReference>
<accession>A0A3M8BXG2</accession>
<feature type="binding site" evidence="1">
    <location>
        <position position="351"/>
    </location>
    <ligand>
        <name>Mn(2+)</name>
        <dbReference type="ChEBI" id="CHEBI:29035"/>
        <label>2</label>
    </ligand>
</feature>
<dbReference type="AlphaFoldDB" id="A0A3M8BXG2"/>
<evidence type="ECO:0000256" key="1">
    <source>
        <dbReference type="PIRSR" id="PIRSR005962-1"/>
    </source>
</evidence>
<protein>
    <submittedName>
        <fullName evidence="3">Amidohydrolase</fullName>
    </submittedName>
</protein>
<dbReference type="Gene3D" id="3.40.630.10">
    <property type="entry name" value="Zn peptidases"/>
    <property type="match status" value="1"/>
</dbReference>
<proteinExistence type="predicted"/>